<organism evidence="1 2">
    <name type="scientific">Coemansia linderi</name>
    <dbReference type="NCBI Taxonomy" id="2663919"/>
    <lineage>
        <taxon>Eukaryota</taxon>
        <taxon>Fungi</taxon>
        <taxon>Fungi incertae sedis</taxon>
        <taxon>Zoopagomycota</taxon>
        <taxon>Kickxellomycotina</taxon>
        <taxon>Kickxellomycetes</taxon>
        <taxon>Kickxellales</taxon>
        <taxon>Kickxellaceae</taxon>
        <taxon>Coemansia</taxon>
    </lineage>
</organism>
<keyword evidence="2" id="KW-1185">Reference proteome</keyword>
<dbReference type="EMBL" id="JANBUK010001463">
    <property type="protein sequence ID" value="KAJ2780744.1"/>
    <property type="molecule type" value="Genomic_DNA"/>
</dbReference>
<name>A0ACC1KBS3_9FUNG</name>
<accession>A0ACC1KBS3</accession>
<proteinExistence type="predicted"/>
<evidence type="ECO:0000313" key="1">
    <source>
        <dbReference type="EMBL" id="KAJ2780744.1"/>
    </source>
</evidence>
<evidence type="ECO:0000313" key="2">
    <source>
        <dbReference type="Proteomes" id="UP001140066"/>
    </source>
</evidence>
<gene>
    <name evidence="1" type="ORF">GGI18_003791</name>
</gene>
<comment type="caution">
    <text evidence="1">The sequence shown here is derived from an EMBL/GenBank/DDBJ whole genome shotgun (WGS) entry which is preliminary data.</text>
</comment>
<reference evidence="1" key="1">
    <citation type="submission" date="2022-07" db="EMBL/GenBank/DDBJ databases">
        <title>Phylogenomic reconstructions and comparative analyses of Kickxellomycotina fungi.</title>
        <authorList>
            <person name="Reynolds N.K."/>
            <person name="Stajich J.E."/>
            <person name="Barry K."/>
            <person name="Grigoriev I.V."/>
            <person name="Crous P."/>
            <person name="Smith M.E."/>
        </authorList>
    </citation>
    <scope>NUCLEOTIDE SEQUENCE</scope>
    <source>
        <strain evidence="1">BCRC 34191</strain>
    </source>
</reference>
<dbReference type="Proteomes" id="UP001140066">
    <property type="component" value="Unassembled WGS sequence"/>
</dbReference>
<protein>
    <submittedName>
        <fullName evidence="1">Uncharacterized protein</fullName>
    </submittedName>
</protein>
<sequence length="139" mass="14085">MASEGNALPQPSLSKSIRCHTVPLPSCQTWRLPEEPAQVAAPEDIDVAAEAFAQAAAAEGGFATGIQGQVVGDDVAEGPVLDDAGDGAAGDIGTKEPAQRDLGLAAATAVADECLRIMAHSSTARRVANAQEAKVTEGH</sequence>